<dbReference type="EMBL" id="SJJY01000004">
    <property type="protein sequence ID" value="TCC22760.1"/>
    <property type="molecule type" value="Genomic_DNA"/>
</dbReference>
<accession>A0ABY2A348</accession>
<comment type="caution">
    <text evidence="1">The sequence shown here is derived from an EMBL/GenBank/DDBJ whole genome shotgun (WGS) entry which is preliminary data.</text>
</comment>
<organism evidence="1 2">
    <name type="scientific">Kribbella speibonae</name>
    <dbReference type="NCBI Taxonomy" id="1572660"/>
    <lineage>
        <taxon>Bacteria</taxon>
        <taxon>Bacillati</taxon>
        <taxon>Actinomycetota</taxon>
        <taxon>Actinomycetes</taxon>
        <taxon>Propionibacteriales</taxon>
        <taxon>Kribbellaceae</taxon>
        <taxon>Kribbella</taxon>
    </lineage>
</organism>
<sequence length="69" mass="7817">MSTTEILDSFEGTQQIQALIVARRLLGKASAELKWPWLKGFLPFPDLRLEQYGTSVGRIEFRADLRPGP</sequence>
<reference evidence="1 2" key="1">
    <citation type="submission" date="2019-02" db="EMBL/GenBank/DDBJ databases">
        <title>Kribbella capetownensis sp. nov. and Kribbella speibonae sp. nov., isolated from soil.</title>
        <authorList>
            <person name="Curtis S.M."/>
            <person name="Norton I."/>
            <person name="Everest G.J."/>
            <person name="Meyers P.R."/>
        </authorList>
    </citation>
    <scope>NUCLEOTIDE SEQUENCE [LARGE SCALE GENOMIC DNA]</scope>
    <source>
        <strain evidence="1 2">SK5</strain>
    </source>
</reference>
<name>A0ABY2A348_9ACTN</name>
<proteinExistence type="predicted"/>
<evidence type="ECO:0000313" key="1">
    <source>
        <dbReference type="EMBL" id="TCC22760.1"/>
    </source>
</evidence>
<gene>
    <name evidence="1" type="ORF">E0H58_20465</name>
</gene>
<protein>
    <submittedName>
        <fullName evidence="1">Uncharacterized protein</fullName>
    </submittedName>
</protein>
<dbReference type="Proteomes" id="UP000292385">
    <property type="component" value="Unassembled WGS sequence"/>
</dbReference>
<keyword evidence="2" id="KW-1185">Reference proteome</keyword>
<evidence type="ECO:0000313" key="2">
    <source>
        <dbReference type="Proteomes" id="UP000292385"/>
    </source>
</evidence>